<dbReference type="AlphaFoldDB" id="A0A0A0J490"/>
<keyword evidence="2" id="KW-0732">Signal</keyword>
<feature type="compositionally biased region" description="Low complexity" evidence="1">
    <location>
        <begin position="33"/>
        <end position="49"/>
    </location>
</feature>
<evidence type="ECO:0000259" key="3">
    <source>
        <dbReference type="Pfam" id="PF05305"/>
    </source>
</evidence>
<evidence type="ECO:0000313" key="5">
    <source>
        <dbReference type="Proteomes" id="UP000030002"/>
    </source>
</evidence>
<dbReference type="EMBL" id="AVPJ01000008">
    <property type="protein sequence ID" value="KGN32190.1"/>
    <property type="molecule type" value="Genomic_DNA"/>
</dbReference>
<evidence type="ECO:0000313" key="4">
    <source>
        <dbReference type="EMBL" id="KGN32190.1"/>
    </source>
</evidence>
<protein>
    <recommendedName>
        <fullName evidence="3">DUF732 domain-containing protein</fullName>
    </recommendedName>
</protein>
<comment type="caution">
    <text evidence="4">The sequence shown here is derived from an EMBL/GenBank/DDBJ whole genome shotgun (WGS) entry which is preliminary data.</text>
</comment>
<dbReference type="OrthoDB" id="4843820at2"/>
<feature type="chain" id="PRO_5039647762" description="DUF732 domain-containing protein" evidence="2">
    <location>
        <begin position="23"/>
        <end position="139"/>
    </location>
</feature>
<accession>A0A0A0J490</accession>
<dbReference type="PROSITE" id="PS51257">
    <property type="entry name" value="PROKAR_LIPOPROTEIN"/>
    <property type="match status" value="1"/>
</dbReference>
<name>A0A0A0J490_9MICO</name>
<dbReference type="Pfam" id="PF05305">
    <property type="entry name" value="DUF732"/>
    <property type="match status" value="1"/>
</dbReference>
<sequence>MPRLRTPATLLISGAVALGLSACSSDDPPEATPTPTASASAPSPAATNSGIVPDNVWAGVIKRAVPVLAETPDAEIVTAAKKVCTTFEAEPNKASATAILKDTETTLELDTVQARVFASAAITHFCTDRSDEWTEASIG</sequence>
<gene>
    <name evidence="4" type="ORF">N802_11105</name>
</gene>
<feature type="region of interest" description="Disordered" evidence="1">
    <location>
        <begin position="23"/>
        <end position="51"/>
    </location>
</feature>
<evidence type="ECO:0000256" key="1">
    <source>
        <dbReference type="SAM" id="MobiDB-lite"/>
    </source>
</evidence>
<keyword evidence="5" id="KW-1185">Reference proteome</keyword>
<dbReference type="InterPro" id="IPR007969">
    <property type="entry name" value="DUF732"/>
</dbReference>
<feature type="signal peptide" evidence="2">
    <location>
        <begin position="1"/>
        <end position="22"/>
    </location>
</feature>
<reference evidence="4 5" key="1">
    <citation type="submission" date="2013-08" db="EMBL/GenBank/DDBJ databases">
        <title>The genome sequence of Knoellia sinensis.</title>
        <authorList>
            <person name="Zhu W."/>
            <person name="Wang G."/>
        </authorList>
    </citation>
    <scope>NUCLEOTIDE SEQUENCE [LARGE SCALE GENOMIC DNA]</scope>
    <source>
        <strain evidence="4 5">KCTC 19936</strain>
    </source>
</reference>
<feature type="domain" description="DUF732" evidence="3">
    <location>
        <begin position="71"/>
        <end position="128"/>
    </location>
</feature>
<dbReference type="RefSeq" id="WP_035916466.1">
    <property type="nucleotide sequence ID" value="NZ_AVPJ01000008.1"/>
</dbReference>
<proteinExistence type="predicted"/>
<organism evidence="4 5">
    <name type="scientific">Knoellia sinensis KCTC 19936</name>
    <dbReference type="NCBI Taxonomy" id="1385520"/>
    <lineage>
        <taxon>Bacteria</taxon>
        <taxon>Bacillati</taxon>
        <taxon>Actinomycetota</taxon>
        <taxon>Actinomycetes</taxon>
        <taxon>Micrococcales</taxon>
        <taxon>Intrasporangiaceae</taxon>
        <taxon>Knoellia</taxon>
    </lineage>
</organism>
<dbReference type="Proteomes" id="UP000030002">
    <property type="component" value="Unassembled WGS sequence"/>
</dbReference>
<evidence type="ECO:0000256" key="2">
    <source>
        <dbReference type="SAM" id="SignalP"/>
    </source>
</evidence>